<dbReference type="HOGENOM" id="CLU_039613_6_1_7"/>
<dbReference type="Gene3D" id="3.40.190.290">
    <property type="match status" value="1"/>
</dbReference>
<dbReference type="RefSeq" id="WP_011937848.1">
    <property type="nucleotide sequence ID" value="NC_009483.1"/>
</dbReference>
<dbReference type="Gene3D" id="1.10.10.10">
    <property type="entry name" value="Winged helix-like DNA-binding domain superfamily/Winged helix DNA-binding domain"/>
    <property type="match status" value="1"/>
</dbReference>
<evidence type="ECO:0000256" key="3">
    <source>
        <dbReference type="ARBA" id="ARBA00023125"/>
    </source>
</evidence>
<gene>
    <name evidence="6" type="ordered locus">Gura_0918</name>
</gene>
<dbReference type="EMBL" id="CP000698">
    <property type="protein sequence ID" value="ABQ25124.1"/>
    <property type="molecule type" value="Genomic_DNA"/>
</dbReference>
<dbReference type="GO" id="GO:0000976">
    <property type="term" value="F:transcription cis-regulatory region binding"/>
    <property type="evidence" value="ECO:0007669"/>
    <property type="project" value="TreeGrafter"/>
</dbReference>
<dbReference type="SUPFAM" id="SSF53850">
    <property type="entry name" value="Periplasmic binding protein-like II"/>
    <property type="match status" value="1"/>
</dbReference>
<evidence type="ECO:0000256" key="1">
    <source>
        <dbReference type="ARBA" id="ARBA00009437"/>
    </source>
</evidence>
<dbReference type="PROSITE" id="PS50931">
    <property type="entry name" value="HTH_LYSR"/>
    <property type="match status" value="1"/>
</dbReference>
<dbReference type="InterPro" id="IPR036388">
    <property type="entry name" value="WH-like_DNA-bd_sf"/>
</dbReference>
<dbReference type="Proteomes" id="UP000006695">
    <property type="component" value="Chromosome"/>
</dbReference>
<name>A5GBC6_GEOUR</name>
<dbReference type="InterPro" id="IPR005119">
    <property type="entry name" value="LysR_subst-bd"/>
</dbReference>
<keyword evidence="3" id="KW-0238">DNA-binding</keyword>
<evidence type="ECO:0000259" key="5">
    <source>
        <dbReference type="PROSITE" id="PS50931"/>
    </source>
</evidence>
<keyword evidence="7" id="KW-1185">Reference proteome</keyword>
<dbReference type="OrthoDB" id="3252676at2"/>
<dbReference type="PANTHER" id="PTHR30126:SF91">
    <property type="entry name" value="LYSR FAMILY TRANSCRIPTIONAL REGULATOR"/>
    <property type="match status" value="1"/>
</dbReference>
<dbReference type="InterPro" id="IPR036390">
    <property type="entry name" value="WH_DNA-bd_sf"/>
</dbReference>
<reference evidence="6 7" key="1">
    <citation type="submission" date="2007-05" db="EMBL/GenBank/DDBJ databases">
        <title>Complete sequence of Geobacter uraniireducens Rf4.</title>
        <authorList>
            <consortium name="US DOE Joint Genome Institute"/>
            <person name="Copeland A."/>
            <person name="Lucas S."/>
            <person name="Lapidus A."/>
            <person name="Barry K."/>
            <person name="Detter J.C."/>
            <person name="Glavina del Rio T."/>
            <person name="Hammon N."/>
            <person name="Israni S."/>
            <person name="Dalin E."/>
            <person name="Tice H."/>
            <person name="Pitluck S."/>
            <person name="Chertkov O."/>
            <person name="Brettin T."/>
            <person name="Bruce D."/>
            <person name="Han C."/>
            <person name="Schmutz J."/>
            <person name="Larimer F."/>
            <person name="Land M."/>
            <person name="Hauser L."/>
            <person name="Kyrpides N."/>
            <person name="Mikhailova N."/>
            <person name="Shelobolina E."/>
            <person name="Aklujkar M."/>
            <person name="Lovley D."/>
            <person name="Richardson P."/>
        </authorList>
    </citation>
    <scope>NUCLEOTIDE SEQUENCE [LARGE SCALE GENOMIC DNA]</scope>
    <source>
        <strain evidence="6 7">Rf4</strain>
    </source>
</reference>
<dbReference type="STRING" id="351605.Gura_0918"/>
<dbReference type="Pfam" id="PF03466">
    <property type="entry name" value="LysR_substrate"/>
    <property type="match status" value="1"/>
</dbReference>
<dbReference type="Pfam" id="PF00126">
    <property type="entry name" value="HTH_1"/>
    <property type="match status" value="1"/>
</dbReference>
<dbReference type="KEGG" id="gur:Gura_0918"/>
<evidence type="ECO:0000313" key="6">
    <source>
        <dbReference type="EMBL" id="ABQ25124.1"/>
    </source>
</evidence>
<accession>A5GBC6</accession>
<feature type="domain" description="HTH lysR-type" evidence="5">
    <location>
        <begin position="1"/>
        <end position="58"/>
    </location>
</feature>
<keyword evidence="2" id="KW-0805">Transcription regulation</keyword>
<keyword evidence="4" id="KW-0804">Transcription</keyword>
<comment type="similarity">
    <text evidence="1">Belongs to the LysR transcriptional regulatory family.</text>
</comment>
<dbReference type="PANTHER" id="PTHR30126">
    <property type="entry name" value="HTH-TYPE TRANSCRIPTIONAL REGULATOR"/>
    <property type="match status" value="1"/>
</dbReference>
<dbReference type="PRINTS" id="PR00039">
    <property type="entry name" value="HTHLYSR"/>
</dbReference>
<dbReference type="AlphaFoldDB" id="A5GBC6"/>
<evidence type="ECO:0000313" key="7">
    <source>
        <dbReference type="Proteomes" id="UP000006695"/>
    </source>
</evidence>
<dbReference type="NCBIfam" id="NF041036">
    <property type="entry name" value="decaheme_TF"/>
    <property type="match status" value="1"/>
</dbReference>
<evidence type="ECO:0000256" key="4">
    <source>
        <dbReference type="ARBA" id="ARBA00023163"/>
    </source>
</evidence>
<proteinExistence type="inferred from homology"/>
<evidence type="ECO:0000256" key="2">
    <source>
        <dbReference type="ARBA" id="ARBA00023015"/>
    </source>
</evidence>
<dbReference type="InterPro" id="IPR000847">
    <property type="entry name" value="LysR_HTH_N"/>
</dbReference>
<sequence>METLYLKTLVVAVDSGSFSKAATVLNITQSAVSQRIKFLEDRYGYQLLDRSGPVLVATEAGRVVLAKAEEILRIESELSNELKHMEGKPRLSLCCTPTFGIVYLPNVLNRFILQNADIVDLKFMFYTPEQAIKGLHENEFDVGVIEHCEALELSEFKTFQLPRDELVFISSPGLQLPSMDVDIDHLLHHRLIARKVGCSSRKLLELNMTAIGRSLKDFKRMIIYDDLRLTIDTVIGGGGIAFVSRSLVKKQLEEGSLLEHRLPGFTHNRFRTVALNKKRTPDKVLQNFMDCIFTTFPSVSVEEEGDSNQNCRL</sequence>
<protein>
    <submittedName>
        <fullName evidence="6">Transcriptional regulator, LysR family</fullName>
    </submittedName>
</protein>
<organism evidence="6 7">
    <name type="scientific">Geotalea uraniireducens (strain Rf4)</name>
    <name type="common">Geobacter uraniireducens</name>
    <dbReference type="NCBI Taxonomy" id="351605"/>
    <lineage>
        <taxon>Bacteria</taxon>
        <taxon>Pseudomonadati</taxon>
        <taxon>Thermodesulfobacteriota</taxon>
        <taxon>Desulfuromonadia</taxon>
        <taxon>Geobacterales</taxon>
        <taxon>Geobacteraceae</taxon>
        <taxon>Geotalea</taxon>
    </lineage>
</organism>
<dbReference type="GO" id="GO:0003700">
    <property type="term" value="F:DNA-binding transcription factor activity"/>
    <property type="evidence" value="ECO:0007669"/>
    <property type="project" value="InterPro"/>
</dbReference>
<dbReference type="SUPFAM" id="SSF46785">
    <property type="entry name" value="Winged helix' DNA-binding domain"/>
    <property type="match status" value="1"/>
</dbReference>